<name>A0ABR3C4V8_9TREE</name>
<evidence type="ECO:0000256" key="1">
    <source>
        <dbReference type="SAM" id="MobiDB-lite"/>
    </source>
</evidence>
<feature type="compositionally biased region" description="Low complexity" evidence="1">
    <location>
        <begin position="323"/>
        <end position="333"/>
    </location>
</feature>
<dbReference type="PANTHER" id="PTHR34065">
    <property type="entry name" value="CELL DIVISION CONTROL PROTEIN 14"/>
    <property type="match status" value="1"/>
</dbReference>
<feature type="region of interest" description="Disordered" evidence="1">
    <location>
        <begin position="401"/>
        <end position="423"/>
    </location>
</feature>
<dbReference type="GeneID" id="91986863"/>
<feature type="region of interest" description="Disordered" evidence="1">
    <location>
        <begin position="318"/>
        <end position="350"/>
    </location>
</feature>
<protein>
    <recommendedName>
        <fullName evidence="5">Cell division control protein 14</fullName>
    </recommendedName>
</protein>
<feature type="transmembrane region" description="Helical" evidence="2">
    <location>
        <begin position="6"/>
        <end position="23"/>
    </location>
</feature>
<organism evidence="3 4">
    <name type="scientific">Cryptococcus tetragattii IND107</name>
    <dbReference type="NCBI Taxonomy" id="1296105"/>
    <lineage>
        <taxon>Eukaryota</taxon>
        <taxon>Fungi</taxon>
        <taxon>Dikarya</taxon>
        <taxon>Basidiomycota</taxon>
        <taxon>Agaricomycotina</taxon>
        <taxon>Tremellomycetes</taxon>
        <taxon>Tremellales</taxon>
        <taxon>Cryptococcaceae</taxon>
        <taxon>Cryptococcus</taxon>
        <taxon>Cryptococcus gattii species complex</taxon>
    </lineage>
</organism>
<feature type="compositionally biased region" description="Polar residues" evidence="1">
    <location>
        <begin position="401"/>
        <end position="415"/>
    </location>
</feature>
<keyword evidence="4" id="KW-1185">Reference proteome</keyword>
<evidence type="ECO:0000256" key="2">
    <source>
        <dbReference type="SAM" id="Phobius"/>
    </source>
</evidence>
<dbReference type="InterPro" id="IPR011989">
    <property type="entry name" value="ARM-like"/>
</dbReference>
<dbReference type="Pfam" id="PF08045">
    <property type="entry name" value="CDC14"/>
    <property type="match status" value="1"/>
</dbReference>
<dbReference type="Gene3D" id="1.25.10.10">
    <property type="entry name" value="Leucine-rich Repeat Variant"/>
    <property type="match status" value="1"/>
</dbReference>
<dbReference type="PANTHER" id="PTHR34065:SF1">
    <property type="entry name" value="CELL DIVISION CONTROL PROTEIN 14"/>
    <property type="match status" value="1"/>
</dbReference>
<comment type="caution">
    <text evidence="3">The sequence shown here is derived from an EMBL/GenBank/DDBJ whole genome shotgun (WGS) entry which is preliminary data.</text>
</comment>
<feature type="compositionally biased region" description="Basic and acidic residues" evidence="1">
    <location>
        <begin position="597"/>
        <end position="609"/>
    </location>
</feature>
<evidence type="ECO:0000313" key="3">
    <source>
        <dbReference type="EMBL" id="KAL0255210.1"/>
    </source>
</evidence>
<gene>
    <name evidence="3" type="ORF">I308_100005</name>
</gene>
<reference evidence="3" key="1">
    <citation type="submission" date="2015-01" db="EMBL/GenBank/DDBJ databases">
        <authorList>
            <consortium name="The Broad Institute Genomics Platform"/>
            <person name="Cuomo C."/>
            <person name="Litvintseva A."/>
            <person name="Chen Y."/>
            <person name="Heitman J."/>
            <person name="Sun S."/>
            <person name="Springer D."/>
            <person name="Dromer F."/>
            <person name="Young S."/>
            <person name="Zeng Q."/>
            <person name="Gargeya S."/>
            <person name="Abouelleil A."/>
            <person name="Alvarado L."/>
            <person name="Chapman S.B."/>
            <person name="Gainer-Dewar J."/>
            <person name="Goldberg J."/>
            <person name="Griggs A."/>
            <person name="Gujja S."/>
            <person name="Hansen M."/>
            <person name="Howarth C."/>
            <person name="Imamovic A."/>
            <person name="Larimer J."/>
            <person name="Murphy C."/>
            <person name="Naylor J."/>
            <person name="Pearson M."/>
            <person name="Priest M."/>
            <person name="Roberts A."/>
            <person name="Saif S."/>
            <person name="Shea T."/>
            <person name="Sykes S."/>
            <person name="Wortman J."/>
            <person name="Nusbaum C."/>
            <person name="Birren B."/>
        </authorList>
    </citation>
    <scope>NUCLEOTIDE SEQUENCE</scope>
    <source>
        <strain evidence="3">IND107</strain>
    </source>
</reference>
<keyword evidence="2" id="KW-0812">Transmembrane</keyword>
<feature type="compositionally biased region" description="Low complexity" evidence="1">
    <location>
        <begin position="499"/>
        <end position="510"/>
    </location>
</feature>
<accession>A0ABR3C4V8</accession>
<keyword evidence="2" id="KW-0472">Membrane</keyword>
<proteinExistence type="predicted"/>
<dbReference type="EMBL" id="ATAM02000001">
    <property type="protein sequence ID" value="KAL0255210.1"/>
    <property type="molecule type" value="Genomic_DNA"/>
</dbReference>
<dbReference type="InterPro" id="IPR012535">
    <property type="entry name" value="Cell_div_Cdc14"/>
</dbReference>
<evidence type="ECO:0000313" key="4">
    <source>
        <dbReference type="Proteomes" id="UP000054399"/>
    </source>
</evidence>
<evidence type="ECO:0008006" key="5">
    <source>
        <dbReference type="Google" id="ProtNLM"/>
    </source>
</evidence>
<keyword evidence="2" id="KW-1133">Transmembrane helix</keyword>
<dbReference type="RefSeq" id="XP_066616487.1">
    <property type="nucleotide sequence ID" value="XM_066754586.1"/>
</dbReference>
<feature type="compositionally biased region" description="Low complexity" evidence="1">
    <location>
        <begin position="517"/>
        <end position="539"/>
    </location>
</feature>
<feature type="region of interest" description="Disordered" evidence="1">
    <location>
        <begin position="489"/>
        <end position="666"/>
    </location>
</feature>
<reference evidence="3" key="2">
    <citation type="submission" date="2024-01" db="EMBL/GenBank/DDBJ databases">
        <title>Comparative genomics of Cryptococcus and Kwoniella reveals pathogenesis evolution and contrasting modes of karyotype evolution via chromosome fusion or intercentromeric recombination.</title>
        <authorList>
            <person name="Coelho M.A."/>
            <person name="David-Palma M."/>
            <person name="Shea T."/>
            <person name="Bowers K."/>
            <person name="Mcginley-Smith S."/>
            <person name="Mohammad A.W."/>
            <person name="Gnirke A."/>
            <person name="Yurkov A.M."/>
            <person name="Nowrousian M."/>
            <person name="Sun S."/>
            <person name="Cuomo C.A."/>
            <person name="Heitman J."/>
        </authorList>
    </citation>
    <scope>NUCLEOTIDE SEQUENCE</scope>
    <source>
        <strain evidence="3">IND107</strain>
    </source>
</reference>
<feature type="compositionally biased region" description="Low complexity" evidence="1">
    <location>
        <begin position="563"/>
        <end position="573"/>
    </location>
</feature>
<sequence>MTANSTLFIVFNIPTYYFALTVWRMRTSHRKSHSTSALSLLARSSALAPPTSLMQNISRQHLDRFKQGQSVLPSDNEQSSNAGFGISSGLQGIVDDRLKDNYLRDALKKGRSEGDVTELLDDLKSLRSSRRRRMAALKAVEKFLVEACVGLQFDALEKFLSFNPYEALVSLLARHTSTISHRSSHIPLPAGDEMALSLVSELTLVVGILQGLCLLSRRCKELVGEVWVMEVFIDLLLLLRSQPPSHESDRPISYNILELLFCALVDSPENARRFEKLSGLEAVVRVLKGSSVGKDVRMKCIEFLYFYLLPEQQDSNIDKRNISNSSVSSTASSELYPPSPPTLSRTKPPITVTTRAVNTSDVPNPNATIDKLGDIDVPFIPQTPVKRPRPNLGYLTPATRQVSGASANTSSSTPGLPTVPASPSSPAVLSAIVPPSPREPKGGMMSSASSTGLARMLDEDVLLSSPVPGARIPARLKHRDENVAGKVGLGIGLPNLDMTGSTSKTRGGTSNDPFNLTVSSKRSNSGSSGSSTVVPSTASLEISESSTRPPWVVLSGGKRSGEARVSARLGRSASLRREVSPSPSPLAPSSFPIAHASHLEKEGDAERQTQRHRGGSSGLAMVSGTPRSSTSSRFRHSRAQSHASGLSPRPPIGSSESASVPSIDIPPVPRLPGSVPANVYLDAHPIPSSTTMTSMSNVKENKEKEKIRAARSKGFPTKLTKGMVPSASSPGLSAIAATSFNLSSSGEEVRKKGREVPLGATKVVLSRNYRDIRGREPNESDGETVTGAKAGVRGQAKTATKTVEEKKEMLGMWLGNVEQLVQGVEKVSFWGSVGGARKGR</sequence>
<dbReference type="Proteomes" id="UP000054399">
    <property type="component" value="Unassembled WGS sequence"/>
</dbReference>